<dbReference type="OrthoDB" id="680874at2"/>
<organism evidence="2 3">
    <name type="scientific">Mucilaginibacter mallensis</name>
    <dbReference type="NCBI Taxonomy" id="652787"/>
    <lineage>
        <taxon>Bacteria</taxon>
        <taxon>Pseudomonadati</taxon>
        <taxon>Bacteroidota</taxon>
        <taxon>Sphingobacteriia</taxon>
        <taxon>Sphingobacteriales</taxon>
        <taxon>Sphingobacteriaceae</taxon>
        <taxon>Mucilaginibacter</taxon>
    </lineage>
</organism>
<evidence type="ECO:0000256" key="1">
    <source>
        <dbReference type="SAM" id="SignalP"/>
    </source>
</evidence>
<evidence type="ECO:0000313" key="3">
    <source>
        <dbReference type="Proteomes" id="UP000199679"/>
    </source>
</evidence>
<keyword evidence="3" id="KW-1185">Reference proteome</keyword>
<dbReference type="STRING" id="652787.SAMN05216490_0717"/>
<dbReference type="Proteomes" id="UP000199679">
    <property type="component" value="Chromosome I"/>
</dbReference>
<dbReference type="AlphaFoldDB" id="A0A1H1Q8S2"/>
<dbReference type="EMBL" id="LT629740">
    <property type="protein sequence ID" value="SDS19810.1"/>
    <property type="molecule type" value="Genomic_DNA"/>
</dbReference>
<protein>
    <submittedName>
        <fullName evidence="2">Uncharacterized protein</fullName>
    </submittedName>
</protein>
<dbReference type="PROSITE" id="PS51257">
    <property type="entry name" value="PROKAR_LIPOPROTEIN"/>
    <property type="match status" value="1"/>
</dbReference>
<keyword evidence="1" id="KW-0732">Signal</keyword>
<gene>
    <name evidence="2" type="ORF">SAMN05216490_0717</name>
</gene>
<name>A0A1H1Q8S2_MUCMA</name>
<accession>A0A1H1Q8S2</accession>
<dbReference type="RefSeq" id="WP_091369352.1">
    <property type="nucleotide sequence ID" value="NZ_LT629740.1"/>
</dbReference>
<proteinExistence type="predicted"/>
<evidence type="ECO:0000313" key="2">
    <source>
        <dbReference type="EMBL" id="SDS19810.1"/>
    </source>
</evidence>
<feature type="chain" id="PRO_5009257392" evidence="1">
    <location>
        <begin position="19"/>
        <end position="378"/>
    </location>
</feature>
<feature type="signal peptide" evidence="1">
    <location>
        <begin position="1"/>
        <end position="18"/>
    </location>
</feature>
<sequence>MKFIKIMMACSIFVIALAVISCQKVQYKSRDTSYLKPPPPDTTKPVIDTSAVLSNCDQLDGWNIVNGGTLITVAPKEGKGYVQGTIAPGGNFMQFQLALATPVNTKQTLATGELKFWWYIQDVSQIDPGGQIQMSSANNPDDFRLGWGLSSILDTLHAGWNHLQLRFADAYGLTDADLVNLKAINFMRIFYNTKANVTTAQTYGIDDMRVDVAAPVMLSNCDQLDATWNIVNGGLLVTKGQKQGTGYLQGTVAVGGNFMQFQLTPAAPIDTKTTKDVGYLEFWFYVQDPTQYATGGQIQISSANNPDDFHLGWGLDAIMPTLKPGWNHLKLKMTDAYGYTDADQINLKAFNYMRIFFNITKATTAQTYGIDDVEVDVK</sequence>
<reference evidence="2 3" key="1">
    <citation type="submission" date="2016-10" db="EMBL/GenBank/DDBJ databases">
        <authorList>
            <person name="de Groot N.N."/>
        </authorList>
    </citation>
    <scope>NUCLEOTIDE SEQUENCE [LARGE SCALE GENOMIC DNA]</scope>
    <source>
        <strain evidence="2 3">MP1X4</strain>
    </source>
</reference>